<keyword evidence="4" id="KW-1185">Reference proteome</keyword>
<evidence type="ECO:0000256" key="1">
    <source>
        <dbReference type="ARBA" id="ARBA00006817"/>
    </source>
</evidence>
<accession>A0A9X2I809</accession>
<gene>
    <name evidence="3" type="ORF">MKO06_03245</name>
</gene>
<dbReference type="Proteomes" id="UP001155280">
    <property type="component" value="Unassembled WGS sequence"/>
</dbReference>
<dbReference type="Pfam" id="PF08327">
    <property type="entry name" value="AHSA1"/>
    <property type="match status" value="1"/>
</dbReference>
<reference evidence="3" key="1">
    <citation type="submission" date="2022-07" db="EMBL/GenBank/DDBJ databases">
        <title>Gramela sediminis sp. nov., isolated from deep-sea sediment of the Indian Ocean.</title>
        <authorList>
            <person name="Shi H."/>
        </authorList>
    </citation>
    <scope>NUCLEOTIDE SEQUENCE</scope>
    <source>
        <strain evidence="3">GC03-9</strain>
    </source>
</reference>
<comment type="similarity">
    <text evidence="1">Belongs to the AHA1 family.</text>
</comment>
<name>A0A9X2I809_9FLAO</name>
<dbReference type="EMBL" id="JANCNS010000001">
    <property type="protein sequence ID" value="MCP9198907.1"/>
    <property type="molecule type" value="Genomic_DNA"/>
</dbReference>
<sequence>MDNLEINTALQISRSREDVFEAIVEPEKMSNYFISESTGRMETGKKLKWRFPEFKAWFDIEVLETSKPESIRYIWEGAEGKDLTVEIKIEEISENKSLVSITEGKMKNDDAGIKWLGQNTAGWANFLACLKAYLEYDINLRKGGFDFMKEQA</sequence>
<protein>
    <submittedName>
        <fullName evidence="3">SRPBCC domain-containing protein</fullName>
    </submittedName>
</protein>
<organism evidence="3 4">
    <name type="scientific">Christiangramia oceanisediminis</name>
    <dbReference type="NCBI Taxonomy" id="2920386"/>
    <lineage>
        <taxon>Bacteria</taxon>
        <taxon>Pseudomonadati</taxon>
        <taxon>Bacteroidota</taxon>
        <taxon>Flavobacteriia</taxon>
        <taxon>Flavobacteriales</taxon>
        <taxon>Flavobacteriaceae</taxon>
        <taxon>Christiangramia</taxon>
    </lineage>
</organism>
<dbReference type="InterPro" id="IPR023393">
    <property type="entry name" value="START-like_dom_sf"/>
</dbReference>
<dbReference type="AlphaFoldDB" id="A0A9X2I809"/>
<dbReference type="SUPFAM" id="SSF55961">
    <property type="entry name" value="Bet v1-like"/>
    <property type="match status" value="1"/>
</dbReference>
<comment type="caution">
    <text evidence="3">The sequence shown here is derived from an EMBL/GenBank/DDBJ whole genome shotgun (WGS) entry which is preliminary data.</text>
</comment>
<evidence type="ECO:0000313" key="3">
    <source>
        <dbReference type="EMBL" id="MCP9198907.1"/>
    </source>
</evidence>
<dbReference type="RefSeq" id="WP_241550908.1">
    <property type="nucleotide sequence ID" value="NZ_JANCNS010000001.1"/>
</dbReference>
<proteinExistence type="inferred from homology"/>
<dbReference type="Gene3D" id="3.30.530.20">
    <property type="match status" value="1"/>
</dbReference>
<evidence type="ECO:0000313" key="4">
    <source>
        <dbReference type="Proteomes" id="UP001155280"/>
    </source>
</evidence>
<feature type="domain" description="Activator of Hsp90 ATPase homologue 1/2-like C-terminal" evidence="2">
    <location>
        <begin position="15"/>
        <end position="135"/>
    </location>
</feature>
<evidence type="ECO:0000259" key="2">
    <source>
        <dbReference type="Pfam" id="PF08327"/>
    </source>
</evidence>
<dbReference type="InterPro" id="IPR013538">
    <property type="entry name" value="ASHA1/2-like_C"/>
</dbReference>